<keyword evidence="2" id="KW-0997">Cell inner membrane</keyword>
<evidence type="ECO:0000256" key="1">
    <source>
        <dbReference type="ARBA" id="ARBA00022475"/>
    </source>
</evidence>
<evidence type="ECO:0000313" key="8">
    <source>
        <dbReference type="EMBL" id="PQA58833.1"/>
    </source>
</evidence>
<evidence type="ECO:0000256" key="3">
    <source>
        <dbReference type="ARBA" id="ARBA00022723"/>
    </source>
</evidence>
<accession>A0A2S7IM61</accession>
<comment type="caution">
    <text evidence="8">The sequence shown here is derived from an EMBL/GenBank/DDBJ whole genome shotgun (WGS) entry which is preliminary data.</text>
</comment>
<name>A0A2S7IM61_9BACT</name>
<dbReference type="Gene3D" id="3.60.21.10">
    <property type="match status" value="1"/>
</dbReference>
<reference evidence="9" key="1">
    <citation type="submission" date="2018-02" db="EMBL/GenBank/DDBJ databases">
        <title>Genome sequencing of Solimonas sp. HR-BB.</title>
        <authorList>
            <person name="Lee Y."/>
            <person name="Jeon C.O."/>
        </authorList>
    </citation>
    <scope>NUCLEOTIDE SEQUENCE [LARGE SCALE GENOMIC DNA]</scope>
    <source>
        <strain evidence="9">HR-U</strain>
    </source>
</reference>
<dbReference type="GO" id="GO:0046872">
    <property type="term" value="F:metal ion binding"/>
    <property type="evidence" value="ECO:0007669"/>
    <property type="project" value="UniProtKB-KW"/>
</dbReference>
<evidence type="ECO:0000256" key="5">
    <source>
        <dbReference type="ARBA" id="ARBA00023136"/>
    </source>
</evidence>
<dbReference type="GO" id="GO:0009245">
    <property type="term" value="P:lipid A biosynthetic process"/>
    <property type="evidence" value="ECO:0007669"/>
    <property type="project" value="TreeGrafter"/>
</dbReference>
<dbReference type="AlphaFoldDB" id="A0A2S7IM61"/>
<dbReference type="PANTHER" id="PTHR34990">
    <property type="entry name" value="UDP-2,3-DIACYLGLUCOSAMINE HYDROLASE-RELATED"/>
    <property type="match status" value="1"/>
</dbReference>
<dbReference type="InterPro" id="IPR004843">
    <property type="entry name" value="Calcineurin-like_PHP"/>
</dbReference>
<gene>
    <name evidence="8" type="ORF">C5O19_04000</name>
</gene>
<organism evidence="8 9">
    <name type="scientific">Siphonobacter curvatus</name>
    <dbReference type="NCBI Taxonomy" id="2094562"/>
    <lineage>
        <taxon>Bacteria</taxon>
        <taxon>Pseudomonadati</taxon>
        <taxon>Bacteroidota</taxon>
        <taxon>Cytophagia</taxon>
        <taxon>Cytophagales</taxon>
        <taxon>Cytophagaceae</taxon>
        <taxon>Siphonobacter</taxon>
    </lineage>
</organism>
<keyword evidence="1" id="KW-1003">Cell membrane</keyword>
<evidence type="ECO:0000256" key="6">
    <source>
        <dbReference type="ARBA" id="ARBA00023211"/>
    </source>
</evidence>
<keyword evidence="9" id="KW-1185">Reference proteome</keyword>
<dbReference type="CDD" id="cd07398">
    <property type="entry name" value="MPP_YbbF-LpxH"/>
    <property type="match status" value="1"/>
</dbReference>
<dbReference type="GO" id="GO:0008758">
    <property type="term" value="F:UDP-2,3-diacylglucosamine hydrolase activity"/>
    <property type="evidence" value="ECO:0007669"/>
    <property type="project" value="TreeGrafter"/>
</dbReference>
<dbReference type="OrthoDB" id="9802481at2"/>
<keyword evidence="5" id="KW-0472">Membrane</keyword>
<sequence length="272" mass="32030">MNDIQLLPGKKIFFASDFHLGSAPLSKSAERERTVVRWLEQIRPEAQVLFLVGDIFDFWHEYREAVPKGYVRFLGKLAQLRDEGVEIHLFTGNHDLWMRDYFPKEFDIPVHRNPIAFRVTSNQSTKRFLVGHGDGLGPGDWAYKRILKPVFTNSFLQFLFRWLHPDVGITLAYRWARHSRASKAGRPEEFFRSDEAELIFQYCREVEAQSHHDYYIFGHRHLILDMEVSATSRYLNIGEWIYTQSYGYYDGEQFTMEIFENDPALLVPANKK</sequence>
<evidence type="ECO:0000259" key="7">
    <source>
        <dbReference type="Pfam" id="PF00149"/>
    </source>
</evidence>
<keyword evidence="4 8" id="KW-0378">Hydrolase</keyword>
<evidence type="ECO:0000313" key="9">
    <source>
        <dbReference type="Proteomes" id="UP000239590"/>
    </source>
</evidence>
<evidence type="ECO:0000256" key="4">
    <source>
        <dbReference type="ARBA" id="ARBA00022801"/>
    </source>
</evidence>
<protein>
    <submittedName>
        <fullName evidence="8">UDP-2,3-diacylglucosamine hydrolase</fullName>
    </submittedName>
</protein>
<dbReference type="EMBL" id="PTRA01000001">
    <property type="protein sequence ID" value="PQA58833.1"/>
    <property type="molecule type" value="Genomic_DNA"/>
</dbReference>
<keyword evidence="6" id="KW-0464">Manganese</keyword>
<dbReference type="PANTHER" id="PTHR34990:SF1">
    <property type="entry name" value="UDP-2,3-DIACYLGLUCOSAMINE HYDROLASE"/>
    <property type="match status" value="1"/>
</dbReference>
<proteinExistence type="predicted"/>
<keyword evidence="3" id="KW-0479">Metal-binding</keyword>
<dbReference type="Proteomes" id="UP000239590">
    <property type="component" value="Unassembled WGS sequence"/>
</dbReference>
<evidence type="ECO:0000256" key="2">
    <source>
        <dbReference type="ARBA" id="ARBA00022519"/>
    </source>
</evidence>
<dbReference type="RefSeq" id="WP_104710003.1">
    <property type="nucleotide sequence ID" value="NZ_PTRA01000001.1"/>
</dbReference>
<dbReference type="Pfam" id="PF00149">
    <property type="entry name" value="Metallophos"/>
    <property type="match status" value="1"/>
</dbReference>
<dbReference type="SUPFAM" id="SSF56300">
    <property type="entry name" value="Metallo-dependent phosphatases"/>
    <property type="match status" value="1"/>
</dbReference>
<dbReference type="InterPro" id="IPR029052">
    <property type="entry name" value="Metallo-depent_PP-like"/>
</dbReference>
<dbReference type="InterPro" id="IPR043461">
    <property type="entry name" value="LpxH-like"/>
</dbReference>
<dbReference type="GO" id="GO:0016020">
    <property type="term" value="C:membrane"/>
    <property type="evidence" value="ECO:0007669"/>
    <property type="project" value="GOC"/>
</dbReference>
<feature type="domain" description="Calcineurin-like phosphoesterase" evidence="7">
    <location>
        <begin position="11"/>
        <end position="221"/>
    </location>
</feature>